<keyword evidence="3" id="KW-1185">Reference proteome</keyword>
<comment type="caution">
    <text evidence="2">The sequence shown here is derived from an EMBL/GenBank/DDBJ whole genome shotgun (WGS) entry which is preliminary data.</text>
</comment>
<dbReference type="AlphaFoldDB" id="A0A151NPE5"/>
<feature type="region of interest" description="Disordered" evidence="1">
    <location>
        <begin position="196"/>
        <end position="247"/>
    </location>
</feature>
<dbReference type="EMBL" id="AKHW03002440">
    <property type="protein sequence ID" value="KYO38658.1"/>
    <property type="molecule type" value="Genomic_DNA"/>
</dbReference>
<feature type="region of interest" description="Disordered" evidence="1">
    <location>
        <begin position="147"/>
        <end position="173"/>
    </location>
</feature>
<protein>
    <submittedName>
        <fullName evidence="2">Uncharacterized protein</fullName>
    </submittedName>
</protein>
<feature type="region of interest" description="Disordered" evidence="1">
    <location>
        <begin position="27"/>
        <end position="69"/>
    </location>
</feature>
<proteinExistence type="predicted"/>
<evidence type="ECO:0000313" key="3">
    <source>
        <dbReference type="Proteomes" id="UP000050525"/>
    </source>
</evidence>
<feature type="compositionally biased region" description="Polar residues" evidence="1">
    <location>
        <begin position="196"/>
        <end position="208"/>
    </location>
</feature>
<organism evidence="2 3">
    <name type="scientific">Alligator mississippiensis</name>
    <name type="common">American alligator</name>
    <dbReference type="NCBI Taxonomy" id="8496"/>
    <lineage>
        <taxon>Eukaryota</taxon>
        <taxon>Metazoa</taxon>
        <taxon>Chordata</taxon>
        <taxon>Craniata</taxon>
        <taxon>Vertebrata</taxon>
        <taxon>Euteleostomi</taxon>
        <taxon>Archelosauria</taxon>
        <taxon>Archosauria</taxon>
        <taxon>Crocodylia</taxon>
        <taxon>Alligatoridae</taxon>
        <taxon>Alligatorinae</taxon>
        <taxon>Alligator</taxon>
    </lineage>
</organism>
<evidence type="ECO:0000313" key="2">
    <source>
        <dbReference type="EMBL" id="KYO38658.1"/>
    </source>
</evidence>
<dbReference type="Proteomes" id="UP000050525">
    <property type="component" value="Unassembled WGS sequence"/>
</dbReference>
<reference evidence="2 3" key="1">
    <citation type="journal article" date="2012" name="Genome Biol.">
        <title>Sequencing three crocodilian genomes to illuminate the evolution of archosaurs and amniotes.</title>
        <authorList>
            <person name="St John J.A."/>
            <person name="Braun E.L."/>
            <person name="Isberg S.R."/>
            <person name="Miles L.G."/>
            <person name="Chong A.Y."/>
            <person name="Gongora J."/>
            <person name="Dalzell P."/>
            <person name="Moran C."/>
            <person name="Bed'hom B."/>
            <person name="Abzhanov A."/>
            <person name="Burgess S.C."/>
            <person name="Cooksey A.M."/>
            <person name="Castoe T.A."/>
            <person name="Crawford N.G."/>
            <person name="Densmore L.D."/>
            <person name="Drew J.C."/>
            <person name="Edwards S.V."/>
            <person name="Faircloth B.C."/>
            <person name="Fujita M.K."/>
            <person name="Greenwold M.J."/>
            <person name="Hoffmann F.G."/>
            <person name="Howard J.M."/>
            <person name="Iguchi T."/>
            <person name="Janes D.E."/>
            <person name="Khan S.Y."/>
            <person name="Kohno S."/>
            <person name="de Koning A.J."/>
            <person name="Lance S.L."/>
            <person name="McCarthy F.M."/>
            <person name="McCormack J.E."/>
            <person name="Merchant M.E."/>
            <person name="Peterson D.G."/>
            <person name="Pollock D.D."/>
            <person name="Pourmand N."/>
            <person name="Raney B.J."/>
            <person name="Roessler K.A."/>
            <person name="Sanford J.R."/>
            <person name="Sawyer R.H."/>
            <person name="Schmidt C.J."/>
            <person name="Triplett E.W."/>
            <person name="Tuberville T.D."/>
            <person name="Venegas-Anaya M."/>
            <person name="Howard J.T."/>
            <person name="Jarvis E.D."/>
            <person name="Guillette L.J.Jr."/>
            <person name="Glenn T.C."/>
            <person name="Green R.E."/>
            <person name="Ray D.A."/>
        </authorList>
    </citation>
    <scope>NUCLEOTIDE SEQUENCE [LARGE SCALE GENOMIC DNA]</scope>
    <source>
        <strain evidence="2">KSC_2009_1</strain>
    </source>
</reference>
<evidence type="ECO:0000256" key="1">
    <source>
        <dbReference type="SAM" id="MobiDB-lite"/>
    </source>
</evidence>
<sequence length="274" mass="30397">MIGKEELGPPGPRGLSTWQLAPISLPFITSNSGRDGRKRRPRDCPVQLPQLQIQGKSGMQLAPQPPPGRPVLANRPVWVRAPLLLHPLCQQEEEEDVKTRDLPKGKSQLLHPETLRHRQKLPKLAVQGMGLDKSPQGSVKVESPWKRALAQRDPAHCTSQQGLGRSRDWPGPGLKPFEPQDPILKRAEPTITTNMSVRGMGFNSSPQSRLKVEAPPKRAVAQRDTAPCTPKQGLGRPRDWPRPGLKPFLPQDFILERARPRTTPNMSIKGISLS</sequence>
<accession>A0A151NPE5</accession>
<name>A0A151NPE5_ALLMI</name>
<gene>
    <name evidence="2" type="ORF">Y1Q_0023373</name>
</gene>